<evidence type="ECO:0000313" key="2">
    <source>
        <dbReference type="EMBL" id="KKA22017.1"/>
    </source>
</evidence>
<dbReference type="PANTHER" id="PTHR40620:SF1">
    <property type="entry name" value="RESISTANCE PROTEIN CRD2, PUTATIVE (AFU_ORTHOLOGUE AFUA_4G04318)-RELATED"/>
    <property type="match status" value="1"/>
</dbReference>
<protein>
    <submittedName>
        <fullName evidence="2">Copper resistance protein Crd2</fullName>
    </submittedName>
</protein>
<organism evidence="2 3">
    <name type="scientific">Rasamsonia emersonii (strain ATCC 16479 / CBS 393.64 / IMI 116815)</name>
    <dbReference type="NCBI Taxonomy" id="1408163"/>
    <lineage>
        <taxon>Eukaryota</taxon>
        <taxon>Fungi</taxon>
        <taxon>Dikarya</taxon>
        <taxon>Ascomycota</taxon>
        <taxon>Pezizomycotina</taxon>
        <taxon>Eurotiomycetes</taxon>
        <taxon>Eurotiomycetidae</taxon>
        <taxon>Eurotiales</taxon>
        <taxon>Trichocomaceae</taxon>
        <taxon>Rasamsonia</taxon>
    </lineage>
</organism>
<dbReference type="GeneID" id="25316256"/>
<comment type="caution">
    <text evidence="2">The sequence shown here is derived from an EMBL/GenBank/DDBJ whole genome shotgun (WGS) entry which is preliminary data.</text>
</comment>
<dbReference type="EMBL" id="LASV01000160">
    <property type="protein sequence ID" value="KKA22017.1"/>
    <property type="molecule type" value="Genomic_DNA"/>
</dbReference>
<evidence type="ECO:0000313" key="3">
    <source>
        <dbReference type="Proteomes" id="UP000053958"/>
    </source>
</evidence>
<evidence type="ECO:0000259" key="1">
    <source>
        <dbReference type="Pfam" id="PF25277"/>
    </source>
</evidence>
<sequence>MVRPSTCCRISQDGGCVCAAQARCACGKEAADACNCGKNTTPITGPKCSCRMRPAGQCTCERAVTENRPVTGEACPCGSRPAGSCTCEKADAVDSAANAVYDAFETDFTGKA</sequence>
<dbReference type="Proteomes" id="UP000053958">
    <property type="component" value="Unassembled WGS sequence"/>
</dbReference>
<dbReference type="AlphaFoldDB" id="A0A0F4YUQ9"/>
<accession>A0A0F4YUQ9</accession>
<name>A0A0F4YUQ9_RASE3</name>
<reference evidence="2 3" key="1">
    <citation type="submission" date="2015-04" db="EMBL/GenBank/DDBJ databases">
        <authorList>
            <person name="Heijne W.H."/>
            <person name="Fedorova N.D."/>
            <person name="Nierman W.C."/>
            <person name="Vollebregt A.W."/>
            <person name="Zhao Z."/>
            <person name="Wu L."/>
            <person name="Kumar M."/>
            <person name="Stam H."/>
            <person name="van den Berg M.A."/>
            <person name="Pel H.J."/>
        </authorList>
    </citation>
    <scope>NUCLEOTIDE SEQUENCE [LARGE SCALE GENOMIC DNA]</scope>
    <source>
        <strain evidence="2 3">CBS 393.64</strain>
    </source>
</reference>
<proteinExistence type="predicted"/>
<dbReference type="InterPro" id="IPR057193">
    <property type="entry name" value="DUF7871"/>
</dbReference>
<gene>
    <name evidence="2" type="ORF">T310_3907</name>
</gene>
<dbReference type="Pfam" id="PF25277">
    <property type="entry name" value="DUF7871"/>
    <property type="match status" value="1"/>
</dbReference>
<dbReference type="PANTHER" id="PTHR40620">
    <property type="entry name" value="RESISTANCE PROTEIN CRD2, PUTATIVE (AFU_ORTHOLOGUE AFUA_4G04318)-RELATED"/>
    <property type="match status" value="1"/>
</dbReference>
<keyword evidence="3" id="KW-1185">Reference proteome</keyword>
<feature type="domain" description="DUF7871" evidence="1">
    <location>
        <begin position="3"/>
        <end position="110"/>
    </location>
</feature>
<dbReference type="OrthoDB" id="4140664at2759"/>
<dbReference type="RefSeq" id="XP_013328629.1">
    <property type="nucleotide sequence ID" value="XM_013473175.1"/>
</dbReference>